<sequence>MLGPTELGSSGAGKLLVWKRRAAKHVLLKPLVLGLSSLHRECRKILRKSSVLDEQILEKGINSESERSREWAIISPAHMASLNEIGR</sequence>
<evidence type="ECO:0000313" key="1">
    <source>
        <dbReference type="EMBL" id="CAH0713266.1"/>
    </source>
</evidence>
<proteinExistence type="predicted"/>
<gene>
    <name evidence="1" type="ORF">BINO364_LOCUS446</name>
</gene>
<name>A0A8J9Y4F7_9NEOP</name>
<evidence type="ECO:0000313" key="2">
    <source>
        <dbReference type="Proteomes" id="UP000838878"/>
    </source>
</evidence>
<protein>
    <submittedName>
        <fullName evidence="1">Uncharacterized protein</fullName>
    </submittedName>
</protein>
<dbReference type="EMBL" id="OV170221">
    <property type="protein sequence ID" value="CAH0713266.1"/>
    <property type="molecule type" value="Genomic_DNA"/>
</dbReference>
<reference evidence="1" key="1">
    <citation type="submission" date="2021-12" db="EMBL/GenBank/DDBJ databases">
        <authorList>
            <person name="Martin H S."/>
        </authorList>
    </citation>
    <scope>NUCLEOTIDE SEQUENCE</scope>
</reference>
<feature type="non-terminal residue" evidence="1">
    <location>
        <position position="87"/>
    </location>
</feature>
<dbReference type="AlphaFoldDB" id="A0A8J9Y4F7"/>
<dbReference type="Proteomes" id="UP000838878">
    <property type="component" value="Chromosome 1"/>
</dbReference>
<accession>A0A8J9Y4F7</accession>
<organism evidence="1 2">
    <name type="scientific">Brenthis ino</name>
    <name type="common">lesser marbled fritillary</name>
    <dbReference type="NCBI Taxonomy" id="405034"/>
    <lineage>
        <taxon>Eukaryota</taxon>
        <taxon>Metazoa</taxon>
        <taxon>Ecdysozoa</taxon>
        <taxon>Arthropoda</taxon>
        <taxon>Hexapoda</taxon>
        <taxon>Insecta</taxon>
        <taxon>Pterygota</taxon>
        <taxon>Neoptera</taxon>
        <taxon>Endopterygota</taxon>
        <taxon>Lepidoptera</taxon>
        <taxon>Glossata</taxon>
        <taxon>Ditrysia</taxon>
        <taxon>Papilionoidea</taxon>
        <taxon>Nymphalidae</taxon>
        <taxon>Heliconiinae</taxon>
        <taxon>Argynnini</taxon>
        <taxon>Brenthis</taxon>
    </lineage>
</organism>
<keyword evidence="2" id="KW-1185">Reference proteome</keyword>